<dbReference type="Proteomes" id="UP000199391">
    <property type="component" value="Unassembled WGS sequence"/>
</dbReference>
<name>A0A1I7LW53_9BURK</name>
<keyword evidence="2" id="KW-1185">Reference proteome</keyword>
<evidence type="ECO:0000313" key="1">
    <source>
        <dbReference type="EMBL" id="SFV13902.1"/>
    </source>
</evidence>
<gene>
    <name evidence="1" type="ORF">SAMN05216552_104038</name>
</gene>
<dbReference type="EMBL" id="FPBO01000040">
    <property type="protein sequence ID" value="SFV13902.1"/>
    <property type="molecule type" value="Genomic_DNA"/>
</dbReference>
<sequence length="97" mass="11018">MRTRLKRDEMTMDQIIAIGLVWGHLRARQFEEAFLLAKGCLLVWPEERNLILMHAYAAAEVLEPVDTERLLAARTAACDAWITMVLRRAGMAPKGQP</sequence>
<dbReference type="OrthoDB" id="8777936at2"/>
<organism evidence="1 2">
    <name type="scientific">Pseudoduganella namucuonensis</name>
    <dbReference type="NCBI Taxonomy" id="1035707"/>
    <lineage>
        <taxon>Bacteria</taxon>
        <taxon>Pseudomonadati</taxon>
        <taxon>Pseudomonadota</taxon>
        <taxon>Betaproteobacteria</taxon>
        <taxon>Burkholderiales</taxon>
        <taxon>Oxalobacteraceae</taxon>
        <taxon>Telluria group</taxon>
        <taxon>Pseudoduganella</taxon>
    </lineage>
</organism>
<reference evidence="2" key="1">
    <citation type="submission" date="2016-10" db="EMBL/GenBank/DDBJ databases">
        <authorList>
            <person name="Varghese N."/>
            <person name="Submissions S."/>
        </authorList>
    </citation>
    <scope>NUCLEOTIDE SEQUENCE [LARGE SCALE GENOMIC DNA]</scope>
    <source>
        <strain evidence="2">CGMCC 1.11014</strain>
    </source>
</reference>
<evidence type="ECO:0000313" key="2">
    <source>
        <dbReference type="Proteomes" id="UP000199391"/>
    </source>
</evidence>
<accession>A0A1I7LW53</accession>
<protein>
    <submittedName>
        <fullName evidence="1">Uncharacterized protein</fullName>
    </submittedName>
</protein>
<dbReference type="RefSeq" id="WP_093559696.1">
    <property type="nucleotide sequence ID" value="NZ_FPBO01000040.1"/>
</dbReference>
<dbReference type="STRING" id="1035707.SAMN05216552_104038"/>
<dbReference type="AlphaFoldDB" id="A0A1I7LW53"/>
<proteinExistence type="predicted"/>